<dbReference type="KEGG" id="ned:HUN01_22945"/>
<evidence type="ECO:0000313" key="4">
    <source>
        <dbReference type="Proteomes" id="UP000514713"/>
    </source>
</evidence>
<sequence length="187" mass="20834">MSQPAIIEAFLELQDPRRRAGQRHTLPLCLALFTLAIAAGNKGFLAIGDWIASYHEELIELLKPAKNRLPSYSTLRRALLQVNYEEYGACLAKFFNIQPVCGETIGLDGKVIKGSYQIEEDNPNSDSHPAIMLVSTYIVERGLILEPWEVDAKTNEIKALPILIQKLALQGVVFAFDAINTQKKLVN</sequence>
<gene>
    <name evidence="2" type="ORF">HUN01_22945</name>
    <name evidence="3" type="ORF">HUN01_25275</name>
</gene>
<dbReference type="PANTHER" id="PTHR30298:SF0">
    <property type="entry name" value="PROTEIN YBFL-RELATED"/>
    <property type="match status" value="1"/>
</dbReference>
<dbReference type="EMBL" id="CP054698">
    <property type="protein sequence ID" value="QMS90732.1"/>
    <property type="molecule type" value="Genomic_DNA"/>
</dbReference>
<evidence type="ECO:0000313" key="3">
    <source>
        <dbReference type="EMBL" id="QMS90732.1"/>
    </source>
</evidence>
<evidence type="ECO:0000259" key="1">
    <source>
        <dbReference type="Pfam" id="PF13808"/>
    </source>
</evidence>
<dbReference type="InterPro" id="IPR032806">
    <property type="entry name" value="YbfD_N"/>
</dbReference>
<dbReference type="InterPro" id="IPR051698">
    <property type="entry name" value="Transposase_11-like"/>
</dbReference>
<dbReference type="EMBL" id="CP054698">
    <property type="protein sequence ID" value="QMS90303.1"/>
    <property type="molecule type" value="Genomic_DNA"/>
</dbReference>
<feature type="domain" description="H repeat-associated protein N-terminal" evidence="1">
    <location>
        <begin position="8"/>
        <end position="94"/>
    </location>
</feature>
<accession>A0A7D7QUX5</accession>
<dbReference type="AlphaFoldDB" id="A0A7D7QUX5"/>
<dbReference type="PANTHER" id="PTHR30298">
    <property type="entry name" value="H REPEAT-ASSOCIATED PREDICTED TRANSPOSASE"/>
    <property type="match status" value="1"/>
</dbReference>
<organism evidence="2 4">
    <name type="scientific">Nostoc edaphicum CCNP1411</name>
    <dbReference type="NCBI Taxonomy" id="1472755"/>
    <lineage>
        <taxon>Bacteria</taxon>
        <taxon>Bacillati</taxon>
        <taxon>Cyanobacteriota</taxon>
        <taxon>Cyanophyceae</taxon>
        <taxon>Nostocales</taxon>
        <taxon>Nostocaceae</taxon>
        <taxon>Nostoc</taxon>
    </lineage>
</organism>
<reference evidence="2" key="1">
    <citation type="journal article" date="2020" name="Mar. Drugs">
        <title>Nostoc edaphicum CCNP1411 from the Baltic Sea-A New Producer of Nostocyclopeptides.</title>
        <authorList>
            <person name="Fidor A."/>
            <person name="Grabski M."/>
            <person name="Gawor J."/>
            <person name="Gromadka R."/>
            <person name="Wegrzyn G."/>
            <person name="Mazur-Marzec H."/>
        </authorList>
    </citation>
    <scope>NUCLEOTIDE SEQUENCE</scope>
    <source>
        <strain evidence="2">CCNP1411</strain>
    </source>
</reference>
<proteinExistence type="predicted"/>
<name>A0A7D7QUX5_9NOSO</name>
<protein>
    <submittedName>
        <fullName evidence="2">ISAs1 family transposase</fullName>
    </submittedName>
</protein>
<keyword evidence="4" id="KW-1185">Reference proteome</keyword>
<dbReference type="NCBIfam" id="NF033564">
    <property type="entry name" value="transpos_ISAs1"/>
    <property type="match status" value="1"/>
</dbReference>
<dbReference type="Pfam" id="PF13808">
    <property type="entry name" value="DDE_Tnp_1_assoc"/>
    <property type="match status" value="1"/>
</dbReference>
<evidence type="ECO:0000313" key="2">
    <source>
        <dbReference type="EMBL" id="QMS90303.1"/>
    </source>
</evidence>
<reference evidence="4" key="2">
    <citation type="submission" date="2020-06" db="EMBL/GenBank/DDBJ databases">
        <title>Nostoc edaphicum CCNP1411 genome.</title>
        <authorList>
            <person name="Fidor A."/>
            <person name="Grabski M."/>
            <person name="Gawor J."/>
            <person name="Gromadka R."/>
            <person name="Wegrzyn G."/>
            <person name="Mazur-Marzec H."/>
        </authorList>
    </citation>
    <scope>NUCLEOTIDE SEQUENCE [LARGE SCALE GENOMIC DNA]</scope>
    <source>
        <strain evidence="4">CCNP1411</strain>
    </source>
</reference>
<dbReference type="KEGG" id="ned:HUN01_25275"/>
<dbReference type="Proteomes" id="UP000514713">
    <property type="component" value="Chromosome"/>
</dbReference>
<dbReference type="InterPro" id="IPR047647">
    <property type="entry name" value="ISAs1_transpos"/>
</dbReference>